<dbReference type="Pfam" id="PF23868">
    <property type="entry name" value="Mmc1_C"/>
    <property type="match status" value="1"/>
</dbReference>
<dbReference type="InterPro" id="IPR056196">
    <property type="entry name" value="Mmc1_C"/>
</dbReference>
<gene>
    <name evidence="3" type="ORF">RSOLAG1IB_04296</name>
</gene>
<evidence type="ECO:0000256" key="1">
    <source>
        <dbReference type="SAM" id="Coils"/>
    </source>
</evidence>
<proteinExistence type="predicted"/>
<dbReference type="PANTHER" id="PTHR38644">
    <property type="entry name" value="EXPRESSED PROTEIN"/>
    <property type="match status" value="1"/>
</dbReference>
<evidence type="ECO:0000313" key="4">
    <source>
        <dbReference type="Proteomes" id="UP000059188"/>
    </source>
</evidence>
<accession>A0A0B7FT08</accession>
<feature type="coiled-coil region" evidence="1">
    <location>
        <begin position="590"/>
        <end position="617"/>
    </location>
</feature>
<dbReference type="EMBL" id="LN679104">
    <property type="protein sequence ID" value="CEL61056.1"/>
    <property type="molecule type" value="Genomic_DNA"/>
</dbReference>
<name>A0A0B7FT08_THACB</name>
<dbReference type="Proteomes" id="UP000059188">
    <property type="component" value="Unassembled WGS sequence"/>
</dbReference>
<sequence>MLSSPRTLLASHYAKRRIASTCYANKVTRDFSSRRTELAPATATASISSTAAAKPPVPTSVSPRVAARNVLKSTIGLIPRTLPLEQQKIWDKRAQKALDELETGKSRPLRVGVWGDKLSGASEIVTGLLDDPLSGDTTQRNLLRQRWDSAARNGPIHIRRNSVVSWDGQVLDIKSNWLQNINGEIIECRESNALDILLSCDHIILVTDNLRRLSAPGLQEIIQGLTHAPSVSLVVTERASDVPVLTNEFGGIKPIIVKPDLAIRGLDAFAQGNVNQYQNLLMASGLPQFSQAIFRLYTESNQPSSPSSTASRAAVRSSTHIARVTLSACEAAVDNAQQSLLNTVAPIEPLKAEVSAITLDAINSTLRGSTTVHEGVISVESRIKSAFRRLPWYSLWWRADEVSSVLGEAISWSSLGTQLSFHSGRLASIREQMHNKALTLTASSPLLKNRLAQLHARTVIDSGVLSSPLSQRTAQLLAPGGPVEDIQRKAQAAVMATAANIIGSGVLSTGLFTIGSISGGTAIGAGLLGSIASVRWMQSMWARAEKRWWADWSRVCAGLERDCEANLNQVIRERVTGSITTGIQGVEALAARRTETISVLKQEMSELNKELEVLEQRLK</sequence>
<reference evidence="3 4" key="1">
    <citation type="submission" date="2014-11" db="EMBL/GenBank/DDBJ databases">
        <authorList>
            <person name="Wibberg Daniel"/>
        </authorList>
    </citation>
    <scope>NUCLEOTIDE SEQUENCE [LARGE SCALE GENOMIC DNA]</scope>
    <source>
        <strain evidence="3">Rhizoctonia solani AG1-IB 7/3/14</strain>
    </source>
</reference>
<dbReference type="PANTHER" id="PTHR38644:SF1">
    <property type="entry name" value="EXPRESSED PROTEIN"/>
    <property type="match status" value="1"/>
</dbReference>
<feature type="domain" description="Mmc1 C-terminal" evidence="2">
    <location>
        <begin position="383"/>
        <end position="550"/>
    </location>
</feature>
<evidence type="ECO:0000259" key="2">
    <source>
        <dbReference type="Pfam" id="PF23868"/>
    </source>
</evidence>
<dbReference type="STRING" id="1108050.A0A0B7FT08"/>
<dbReference type="OrthoDB" id="5319015at2759"/>
<dbReference type="AlphaFoldDB" id="A0A0B7FT08"/>
<protein>
    <recommendedName>
        <fullName evidence="2">Mmc1 C-terminal domain-containing protein</fullName>
    </recommendedName>
</protein>
<evidence type="ECO:0000313" key="3">
    <source>
        <dbReference type="EMBL" id="CEL61056.1"/>
    </source>
</evidence>
<organism evidence="3 4">
    <name type="scientific">Thanatephorus cucumeris (strain AG1-IB / isolate 7/3/14)</name>
    <name type="common">Lettuce bottom rot fungus</name>
    <name type="synonym">Rhizoctonia solani</name>
    <dbReference type="NCBI Taxonomy" id="1108050"/>
    <lineage>
        <taxon>Eukaryota</taxon>
        <taxon>Fungi</taxon>
        <taxon>Dikarya</taxon>
        <taxon>Basidiomycota</taxon>
        <taxon>Agaricomycotina</taxon>
        <taxon>Agaricomycetes</taxon>
        <taxon>Cantharellales</taxon>
        <taxon>Ceratobasidiaceae</taxon>
        <taxon>Rhizoctonia</taxon>
        <taxon>Rhizoctonia solani AG-1</taxon>
    </lineage>
</organism>
<keyword evidence="4" id="KW-1185">Reference proteome</keyword>
<keyword evidence="1" id="KW-0175">Coiled coil</keyword>